<dbReference type="Pfam" id="PF01661">
    <property type="entry name" value="Macro"/>
    <property type="match status" value="1"/>
</dbReference>
<accession>A0A7I8VPH2</accession>
<reference evidence="3 4" key="1">
    <citation type="submission" date="2020-08" db="EMBL/GenBank/DDBJ databases">
        <authorList>
            <person name="Hejnol A."/>
        </authorList>
    </citation>
    <scope>NUCLEOTIDE SEQUENCE [LARGE SCALE GENOMIC DNA]</scope>
</reference>
<dbReference type="CDD" id="cd02905">
    <property type="entry name" value="Macro_GDAP2-like"/>
    <property type="match status" value="1"/>
</dbReference>
<dbReference type="SMART" id="SM00516">
    <property type="entry name" value="SEC14"/>
    <property type="match status" value="1"/>
</dbReference>
<dbReference type="InterPro" id="IPR001251">
    <property type="entry name" value="CRAL-TRIO_dom"/>
</dbReference>
<keyword evidence="4" id="KW-1185">Reference proteome</keyword>
<dbReference type="Gene3D" id="3.40.220.10">
    <property type="entry name" value="Leucine Aminopeptidase, subunit E, domain 1"/>
    <property type="match status" value="1"/>
</dbReference>
<gene>
    <name evidence="3" type="ORF">DGYR_LOCUS6127</name>
</gene>
<evidence type="ECO:0000313" key="3">
    <source>
        <dbReference type="EMBL" id="CAD5117616.1"/>
    </source>
</evidence>
<dbReference type="CDD" id="cd00170">
    <property type="entry name" value="SEC14"/>
    <property type="match status" value="1"/>
</dbReference>
<dbReference type="Proteomes" id="UP000549394">
    <property type="component" value="Unassembled WGS sequence"/>
</dbReference>
<evidence type="ECO:0000259" key="2">
    <source>
        <dbReference type="PROSITE" id="PS51154"/>
    </source>
</evidence>
<name>A0A7I8VPH2_9ANNE</name>
<comment type="similarity">
    <text evidence="1">Belongs to the GDAP2 family.</text>
</comment>
<dbReference type="InterPro" id="IPR035793">
    <property type="entry name" value="Macro_GDAP2"/>
</dbReference>
<organism evidence="3 4">
    <name type="scientific">Dimorphilus gyrociliatus</name>
    <dbReference type="NCBI Taxonomy" id="2664684"/>
    <lineage>
        <taxon>Eukaryota</taxon>
        <taxon>Metazoa</taxon>
        <taxon>Spiralia</taxon>
        <taxon>Lophotrochozoa</taxon>
        <taxon>Annelida</taxon>
        <taxon>Polychaeta</taxon>
        <taxon>Polychaeta incertae sedis</taxon>
        <taxon>Dinophilidae</taxon>
        <taxon>Dimorphilus</taxon>
    </lineage>
</organism>
<dbReference type="Pfam" id="PF13716">
    <property type="entry name" value="CRAL_TRIO_2"/>
    <property type="match status" value="1"/>
</dbReference>
<dbReference type="InterPro" id="IPR043472">
    <property type="entry name" value="Macro_dom-like"/>
</dbReference>
<dbReference type="PROSITE" id="PS51154">
    <property type="entry name" value="MACRO"/>
    <property type="match status" value="1"/>
</dbReference>
<dbReference type="PANTHER" id="PTHR11106:SF72">
    <property type="entry name" value="GANGLIOSIDE-INDUCED DIFFERENTIATION-ASSOCIATED PROTEIN 2"/>
    <property type="match status" value="1"/>
</dbReference>
<dbReference type="EMBL" id="CAJFCJ010000007">
    <property type="protein sequence ID" value="CAD5117616.1"/>
    <property type="molecule type" value="Genomic_DNA"/>
</dbReference>
<dbReference type="InterPro" id="IPR036865">
    <property type="entry name" value="CRAL-TRIO_dom_sf"/>
</dbReference>
<evidence type="ECO:0000313" key="4">
    <source>
        <dbReference type="Proteomes" id="UP000549394"/>
    </source>
</evidence>
<dbReference type="PANTHER" id="PTHR11106">
    <property type="entry name" value="GANGLIOSIDE INDUCED DIFFERENTIATION ASSOCIATED PROTEIN 2-RELATED"/>
    <property type="match status" value="1"/>
</dbReference>
<dbReference type="SUPFAM" id="SSF52087">
    <property type="entry name" value="CRAL/TRIO domain"/>
    <property type="match status" value="1"/>
</dbReference>
<dbReference type="AlphaFoldDB" id="A0A7I8VPH2"/>
<feature type="domain" description="Macro" evidence="2">
    <location>
        <begin position="39"/>
        <end position="220"/>
    </location>
</feature>
<comment type="caution">
    <text evidence="3">The sequence shown here is derived from an EMBL/GenBank/DDBJ whole genome shotgun (WGS) entry which is preliminary data.</text>
</comment>
<protein>
    <submittedName>
        <fullName evidence="3">DgyrCDS6371</fullName>
    </submittedName>
</protein>
<dbReference type="SMART" id="SM00506">
    <property type="entry name" value="A1pp"/>
    <property type="match status" value="1"/>
</dbReference>
<dbReference type="SUPFAM" id="SSF52949">
    <property type="entry name" value="Macro domain-like"/>
    <property type="match status" value="1"/>
</dbReference>
<dbReference type="InterPro" id="IPR002589">
    <property type="entry name" value="Macro_dom"/>
</dbReference>
<dbReference type="OrthoDB" id="365077at2759"/>
<dbReference type="Gene3D" id="3.40.525.10">
    <property type="entry name" value="CRAL-TRIO lipid binding domain"/>
    <property type="match status" value="1"/>
</dbReference>
<sequence>MEPLGVESEFTNIEELPKWSQTVAPDYEIVCNDPNVLDNCSFKLDDELNSKIIVWTGDITKLKCEAIVNSTSESFGDKSPLNQRIFAKAGPELKEEVRRNIKVCKTGDSKLTKAYKLPCRSIIHTVGPRYNIRYKTAAESALFNCYRSCLNLVREYNIRTISIPCIHSSRRGYPSYEGAHIAIRTIRRFLETYGSHVDSVAFVVAGEDDDVYNSLMPLYFPRNRDEAIFSAVHLPYDTGSRETGEPVIAERIIRIEGKPQRAHAPDFLTSVDINEVFETSVAVGRHPFSRPQANPDKRRTRPPMSTDQINAFNHHQFRYNQWIAKAKSEDLFQVERLRWLYHSGYDRRGRPVIVVIGKHFRPSVCNPEKAVMHVIRTMDSIVSKPFVVAYFHTKTERKHIPETGVVKETYNLLDNRYKKNMHAFYILHASLWTKIQSWFFSTFNVSEIKNRIVHIPGLEYLYSRIGPDQLDLPSFILEHDITVNGTRYYSPEQDQTIGLF</sequence>
<evidence type="ECO:0000256" key="1">
    <source>
        <dbReference type="ARBA" id="ARBA00008355"/>
    </source>
</evidence>
<proteinExistence type="inferred from homology"/>